<reference evidence="3" key="1">
    <citation type="submission" date="2017-11" db="EMBL/GenBank/DDBJ databases">
        <authorList>
            <person name="Lima N.C."/>
            <person name="Parody-Merino A.M."/>
            <person name="Battley P.F."/>
            <person name="Fidler A.E."/>
            <person name="Prosdocimi F."/>
        </authorList>
    </citation>
    <scope>NUCLEOTIDE SEQUENCE [LARGE SCALE GENOMIC DNA]</scope>
</reference>
<reference evidence="3" key="2">
    <citation type="submission" date="2017-12" db="EMBL/GenBank/DDBJ databases">
        <title>Genome sequence of the Bar-tailed Godwit (Limosa lapponica baueri).</title>
        <authorList>
            <person name="Lima N.C.B."/>
            <person name="Parody-Merino A.M."/>
            <person name="Battley P.F."/>
            <person name="Fidler A.E."/>
            <person name="Prosdocimi F."/>
        </authorList>
    </citation>
    <scope>NUCLEOTIDE SEQUENCE [LARGE SCALE GENOMIC DNA]</scope>
</reference>
<accession>A0A2I0TXA1</accession>
<dbReference type="InterPro" id="IPR029280">
    <property type="entry name" value="LNP1"/>
</dbReference>
<dbReference type="PANTHER" id="PTHR35667:SF1">
    <property type="entry name" value="LEUKEMIA NUP98 FUSION PARTNER 1"/>
    <property type="match status" value="1"/>
</dbReference>
<keyword evidence="3" id="KW-1185">Reference proteome</keyword>
<evidence type="ECO:0000256" key="1">
    <source>
        <dbReference type="SAM" id="MobiDB-lite"/>
    </source>
</evidence>
<dbReference type="PANTHER" id="PTHR35667">
    <property type="entry name" value="LEUKEMIA NUP98 FUSION PARTNER 1"/>
    <property type="match status" value="1"/>
</dbReference>
<feature type="compositionally biased region" description="Basic and acidic residues" evidence="1">
    <location>
        <begin position="268"/>
        <end position="282"/>
    </location>
</feature>
<evidence type="ECO:0000313" key="2">
    <source>
        <dbReference type="EMBL" id="PKU38392.1"/>
    </source>
</evidence>
<evidence type="ECO:0000313" key="3">
    <source>
        <dbReference type="Proteomes" id="UP000233556"/>
    </source>
</evidence>
<dbReference type="EMBL" id="KZ506756">
    <property type="protein sequence ID" value="PKU38392.1"/>
    <property type="molecule type" value="Genomic_DNA"/>
</dbReference>
<dbReference type="OrthoDB" id="8062037at2759"/>
<organism evidence="2 3">
    <name type="scientific">Limosa lapponica baueri</name>
    <dbReference type="NCBI Taxonomy" id="1758121"/>
    <lineage>
        <taxon>Eukaryota</taxon>
        <taxon>Metazoa</taxon>
        <taxon>Chordata</taxon>
        <taxon>Craniata</taxon>
        <taxon>Vertebrata</taxon>
        <taxon>Euteleostomi</taxon>
        <taxon>Archelosauria</taxon>
        <taxon>Archosauria</taxon>
        <taxon>Dinosauria</taxon>
        <taxon>Saurischia</taxon>
        <taxon>Theropoda</taxon>
        <taxon>Coelurosauria</taxon>
        <taxon>Aves</taxon>
        <taxon>Neognathae</taxon>
        <taxon>Neoaves</taxon>
        <taxon>Charadriiformes</taxon>
        <taxon>Scolopacidae</taxon>
        <taxon>Limosa</taxon>
    </lineage>
</organism>
<proteinExistence type="predicted"/>
<feature type="region of interest" description="Disordered" evidence="1">
    <location>
        <begin position="139"/>
        <end position="303"/>
    </location>
</feature>
<dbReference type="Proteomes" id="UP000233556">
    <property type="component" value="Unassembled WGS sequence"/>
</dbReference>
<feature type="compositionally biased region" description="Low complexity" evidence="1">
    <location>
        <begin position="178"/>
        <end position="187"/>
    </location>
</feature>
<feature type="compositionally biased region" description="Basic and acidic residues" evidence="1">
    <location>
        <begin position="189"/>
        <end position="201"/>
    </location>
</feature>
<dbReference type="AlphaFoldDB" id="A0A2I0TXA1"/>
<name>A0A2I0TXA1_LIMLA</name>
<gene>
    <name evidence="2" type="ORF">llap_11305</name>
</gene>
<sequence>MLPMSRQRPSDVPCLYRLVASRTYCSRSCPSVPLLRKQLAAGLVMSPNSDIQHLRICCLQTCVFQVLVLITVSPALDKLAERGEAIGLLVAFDLAFPCLVGRHPLPPPSLERLYMEYEEDDDISFAKWMSSFWGHNLSDENEKEGRGHKKRQARPFSERRASLPARLSSLHTTRLHASTKGSSSGHLKGSKEFQEDQDVKCHCHRKASRTPSADSPCPEARSNSMQEFAESFEKQLHLKSKRSVSLQPEGTKERTERLHLRKSKSHKRMGEKSDPRREQKEDEGSDIVPAKHNEQFPSQANIEKSYLCTGSYKALGQ</sequence>
<protein>
    <submittedName>
        <fullName evidence="2">Leukemia nup98 fusion partner 1</fullName>
    </submittedName>
</protein>
<dbReference type="Pfam" id="PF15419">
    <property type="entry name" value="LNP1"/>
    <property type="match status" value="1"/>
</dbReference>